<evidence type="ECO:0000313" key="4">
    <source>
        <dbReference type="EMBL" id="VUG17631.1"/>
    </source>
</evidence>
<feature type="region of interest" description="Disordered" evidence="2">
    <location>
        <begin position="143"/>
        <end position="191"/>
    </location>
</feature>
<keyword evidence="5" id="KW-1185">Reference proteome</keyword>
<feature type="compositionally biased region" description="Low complexity" evidence="2">
    <location>
        <begin position="151"/>
        <end position="162"/>
    </location>
</feature>
<feature type="region of interest" description="Disordered" evidence="2">
    <location>
        <begin position="238"/>
        <end position="267"/>
    </location>
</feature>
<accession>A0A7D9CWT5</accession>
<sequence>MPRQTKQTNTLLGFVDIPIDGEEKPTIEDTFIGGEPLWFDPASPPPKKLLLCKNCDAPMKLLLQSYCPLANSIYDRIIYVFTCTKAQCRRKAGSVRAIRAVKRDPEAMKKNELEIKTEEYDRKQAEEKAKQEKMKTKELAKNIFTSSSKGNSSNPFDSNPFSAPEPKSANPFDALEKNEDEGSESEHKSVEIKAEGYKSLIPRKSTLQKPKGELDISLASFPGFFLYIEDEILDPSKSLDTQLPPGFTPGQLSQQGNSASSGKDIGQSKELEEISKAVDDPTFRHFTEIVSYNPSQVFRYEFGGSPLLYNTKDTISKVFCDSKGRLLDSSHFRIPNAAYHPSGSRVLELQIMPQAIDALESDGSIDILKDGMEWGTILVGSDAEDYAPDSFFDENYIAYVEEWCGVQWEEEVKN</sequence>
<dbReference type="GO" id="GO:0005737">
    <property type="term" value="C:cytoplasm"/>
    <property type="evidence" value="ECO:0007669"/>
    <property type="project" value="InterPro"/>
</dbReference>
<reference evidence="4 5" key="1">
    <citation type="submission" date="2019-07" db="EMBL/GenBank/DDBJ databases">
        <authorList>
            <person name="Friedrich A."/>
            <person name="Schacherer J."/>
        </authorList>
    </citation>
    <scope>NUCLEOTIDE SEQUENCE [LARGE SCALE GENOMIC DNA]</scope>
</reference>
<feature type="compositionally biased region" description="Polar residues" evidence="2">
    <location>
        <begin position="250"/>
        <end position="261"/>
    </location>
</feature>
<dbReference type="EMBL" id="CABFWN010000002">
    <property type="protein sequence ID" value="VUG17631.1"/>
    <property type="molecule type" value="Genomic_DNA"/>
</dbReference>
<keyword evidence="1" id="KW-0175">Coiled coil</keyword>
<dbReference type="Proteomes" id="UP000478008">
    <property type="component" value="Unassembled WGS sequence"/>
</dbReference>
<feature type="domain" description="Programmed cell death protein 2 C-terminal" evidence="3">
    <location>
        <begin position="280"/>
        <end position="408"/>
    </location>
</feature>
<dbReference type="PANTHER" id="PTHR47524:SF1">
    <property type="entry name" value="20S RRNA ACCUMULATION PROTEIN 4"/>
    <property type="match status" value="1"/>
</dbReference>
<proteinExistence type="predicted"/>
<dbReference type="InterPro" id="IPR007320">
    <property type="entry name" value="PDCD2_C"/>
</dbReference>
<evidence type="ECO:0000313" key="5">
    <source>
        <dbReference type="Proteomes" id="UP000478008"/>
    </source>
</evidence>
<evidence type="ECO:0000256" key="1">
    <source>
        <dbReference type="SAM" id="Coils"/>
    </source>
</evidence>
<protein>
    <submittedName>
        <fullName evidence="4">DEBR0S2_12288g1_1</fullName>
    </submittedName>
</protein>
<dbReference type="AlphaFoldDB" id="A0A7D9CWT5"/>
<evidence type="ECO:0000256" key="2">
    <source>
        <dbReference type="SAM" id="MobiDB-lite"/>
    </source>
</evidence>
<name>A0A7D9CWT5_DEKBR</name>
<dbReference type="GO" id="GO:0030490">
    <property type="term" value="P:maturation of SSU-rRNA"/>
    <property type="evidence" value="ECO:0007669"/>
    <property type="project" value="TreeGrafter"/>
</dbReference>
<organism evidence="4 5">
    <name type="scientific">Dekkera bruxellensis</name>
    <name type="common">Brettanomyces custersii</name>
    <dbReference type="NCBI Taxonomy" id="5007"/>
    <lineage>
        <taxon>Eukaryota</taxon>
        <taxon>Fungi</taxon>
        <taxon>Dikarya</taxon>
        <taxon>Ascomycota</taxon>
        <taxon>Saccharomycotina</taxon>
        <taxon>Pichiomycetes</taxon>
        <taxon>Pichiales</taxon>
        <taxon>Pichiaceae</taxon>
        <taxon>Brettanomyces</taxon>
    </lineage>
</organism>
<feature type="coiled-coil region" evidence="1">
    <location>
        <begin position="108"/>
        <end position="142"/>
    </location>
</feature>
<dbReference type="PANTHER" id="PTHR47524">
    <property type="entry name" value="20S RRNA ACCUMULATION PROTEIN 4"/>
    <property type="match status" value="1"/>
</dbReference>
<dbReference type="Pfam" id="PF04194">
    <property type="entry name" value="PDCD2_C"/>
    <property type="match status" value="1"/>
</dbReference>
<evidence type="ECO:0000259" key="3">
    <source>
        <dbReference type="Pfam" id="PF04194"/>
    </source>
</evidence>
<gene>
    <name evidence="4" type="ORF">DEBR0S2_12288G</name>
</gene>